<keyword evidence="2" id="KW-0645">Protease</keyword>
<reference evidence="6 7" key="1">
    <citation type="journal article" date="2008" name="Nature">
        <title>The genome of the choanoflagellate Monosiga brevicollis and the origin of metazoans.</title>
        <authorList>
            <consortium name="JGI Sequencing"/>
            <person name="King N."/>
            <person name="Westbrook M.J."/>
            <person name="Young S.L."/>
            <person name="Kuo A."/>
            <person name="Abedin M."/>
            <person name="Chapman J."/>
            <person name="Fairclough S."/>
            <person name="Hellsten U."/>
            <person name="Isogai Y."/>
            <person name="Letunic I."/>
            <person name="Marr M."/>
            <person name="Pincus D."/>
            <person name="Putnam N."/>
            <person name="Rokas A."/>
            <person name="Wright K.J."/>
            <person name="Zuzow R."/>
            <person name="Dirks W."/>
            <person name="Good M."/>
            <person name="Goodstein D."/>
            <person name="Lemons D."/>
            <person name="Li W."/>
            <person name="Lyons J.B."/>
            <person name="Morris A."/>
            <person name="Nichols S."/>
            <person name="Richter D.J."/>
            <person name="Salamov A."/>
            <person name="Bork P."/>
            <person name="Lim W.A."/>
            <person name="Manning G."/>
            <person name="Miller W.T."/>
            <person name="McGinnis W."/>
            <person name="Shapiro H."/>
            <person name="Tjian R."/>
            <person name="Grigoriev I.V."/>
            <person name="Rokhsar D."/>
        </authorList>
    </citation>
    <scope>NUCLEOTIDE SEQUENCE [LARGE SCALE GENOMIC DNA]</scope>
    <source>
        <strain evidence="7">MX1 / ATCC 50154</strain>
    </source>
</reference>
<dbReference type="SUPFAM" id="SSF53474">
    <property type="entry name" value="alpha/beta-Hydrolases"/>
    <property type="match status" value="2"/>
</dbReference>
<dbReference type="RefSeq" id="XP_001749026.1">
    <property type="nucleotide sequence ID" value="XM_001748974.1"/>
</dbReference>
<dbReference type="Gene3D" id="3.40.50.1820">
    <property type="entry name" value="alpha/beta hydrolase"/>
    <property type="match status" value="1"/>
</dbReference>
<dbReference type="InterPro" id="IPR042269">
    <property type="entry name" value="Ser_carbopepase_S28_SKS"/>
</dbReference>
<dbReference type="eggNOG" id="KOG2183">
    <property type="taxonomic scope" value="Eukaryota"/>
</dbReference>
<dbReference type="EMBL" id="CH991568">
    <property type="protein sequence ID" value="EDQ86101.1"/>
    <property type="molecule type" value="Genomic_DNA"/>
</dbReference>
<evidence type="ECO:0000256" key="5">
    <source>
        <dbReference type="ARBA" id="ARBA00023180"/>
    </source>
</evidence>
<accession>A9V8K9</accession>
<dbReference type="InterPro" id="IPR029058">
    <property type="entry name" value="AB_hydrolase_fold"/>
</dbReference>
<evidence type="ECO:0008006" key="8">
    <source>
        <dbReference type="Google" id="ProtNLM"/>
    </source>
</evidence>
<evidence type="ECO:0000313" key="7">
    <source>
        <dbReference type="Proteomes" id="UP000001357"/>
    </source>
</evidence>
<dbReference type="FunFam" id="1.20.120.980:FF:000007">
    <property type="entry name" value="Predicted protein"/>
    <property type="match status" value="1"/>
</dbReference>
<dbReference type="AlphaFoldDB" id="A9V8K9"/>
<gene>
    <name evidence="6" type="ORF">MONBRDRAFT_33933</name>
</gene>
<evidence type="ECO:0000256" key="1">
    <source>
        <dbReference type="ARBA" id="ARBA00011079"/>
    </source>
</evidence>
<dbReference type="GO" id="GO:0008239">
    <property type="term" value="F:dipeptidyl-peptidase activity"/>
    <property type="evidence" value="ECO:0000318"/>
    <property type="project" value="GO_Central"/>
</dbReference>
<proteinExistence type="inferred from homology"/>
<evidence type="ECO:0000313" key="6">
    <source>
        <dbReference type="EMBL" id="EDQ86101.1"/>
    </source>
</evidence>
<evidence type="ECO:0000256" key="4">
    <source>
        <dbReference type="ARBA" id="ARBA00022801"/>
    </source>
</evidence>
<dbReference type="GO" id="GO:0006508">
    <property type="term" value="P:proteolysis"/>
    <property type="evidence" value="ECO:0007669"/>
    <property type="project" value="UniProtKB-KW"/>
</dbReference>
<evidence type="ECO:0000256" key="2">
    <source>
        <dbReference type="ARBA" id="ARBA00022670"/>
    </source>
</evidence>
<dbReference type="InterPro" id="IPR008758">
    <property type="entry name" value="Peptidase_S28"/>
</dbReference>
<dbReference type="KEGG" id="mbr:MONBRDRAFT_33933"/>
<dbReference type="PANTHER" id="PTHR11010:SF38">
    <property type="entry name" value="LYSOSOMAL PRO-X CARBOXYPEPTIDASE"/>
    <property type="match status" value="1"/>
</dbReference>
<dbReference type="Proteomes" id="UP000001357">
    <property type="component" value="Unassembled WGS sequence"/>
</dbReference>
<dbReference type="GeneID" id="5894326"/>
<name>A9V8K9_MONBE</name>
<dbReference type="OMA" id="KTFEIRY"/>
<dbReference type="Pfam" id="PF05577">
    <property type="entry name" value="Peptidase_S28"/>
    <property type="match status" value="1"/>
</dbReference>
<keyword evidence="7" id="KW-1185">Reference proteome</keyword>
<dbReference type="Gene3D" id="1.20.120.980">
    <property type="entry name" value="Serine carboxypeptidase S28, SKS domain"/>
    <property type="match status" value="1"/>
</dbReference>
<dbReference type="ESTHER" id="monbe-a9v8k9">
    <property type="family name" value="Prolylcarboxypeptidase"/>
</dbReference>
<keyword evidence="4" id="KW-0378">Hydrolase</keyword>
<dbReference type="PANTHER" id="PTHR11010">
    <property type="entry name" value="PROTEASE S28 PRO-X CARBOXYPEPTIDASE-RELATED"/>
    <property type="match status" value="1"/>
</dbReference>
<sequence length="433" mass="47592">MPVLLLVHSYVDHTGLMWENAADFKALIVFAEHRFFGQSQVTPGADGPSTSEYPLFSVEQAMADYNHFLFEFKQNRSIEDSPVIVFGGSYGGMLAAWLRIKYPETFLGAVAASAPISGFAGQQPEWDSNTYWQVVTRDATPAAGAPAACADNVRNSFVTLFKTGASESGRAHLSDLFRLCKPLGSTSDVQALAMWIAYAWDTMAMGDFPYPSNYLTSNGPMLPAYPVTAACQHLATANLTGDALLQGVLAAASVFTNATANLQCNDVPFDDVEQDGIWDWLFCTETMHQETYFSLDGQRDMFWSQPWNTTFINDHCFKKYGVTPRYTKVAERYGNPEAIEVGAHRSTTLSLQAALAAAGNVVLSNGLLDPWSSAGIKRNISNTVTAIILEHGAHHLDLMFSTPQDPVDVSFARWFEMQRVREWLAADAATRSL</sequence>
<evidence type="ECO:0000256" key="3">
    <source>
        <dbReference type="ARBA" id="ARBA00022729"/>
    </source>
</evidence>
<keyword evidence="5" id="KW-0325">Glycoprotein</keyword>
<keyword evidence="3" id="KW-0732">Signal</keyword>
<organism evidence="6 7">
    <name type="scientific">Monosiga brevicollis</name>
    <name type="common">Choanoflagellate</name>
    <dbReference type="NCBI Taxonomy" id="81824"/>
    <lineage>
        <taxon>Eukaryota</taxon>
        <taxon>Choanoflagellata</taxon>
        <taxon>Craspedida</taxon>
        <taxon>Salpingoecidae</taxon>
        <taxon>Monosiga</taxon>
    </lineage>
</organism>
<protein>
    <recommendedName>
        <fullName evidence="8">Lysosomal Pro-X carboxypeptidase</fullName>
    </recommendedName>
</protein>
<dbReference type="GO" id="GO:0070008">
    <property type="term" value="F:serine-type exopeptidase activity"/>
    <property type="evidence" value="ECO:0007669"/>
    <property type="project" value="InterPro"/>
</dbReference>
<comment type="similarity">
    <text evidence="1">Belongs to the peptidase S28 family.</text>
</comment>
<dbReference type="InParanoid" id="A9V8K9"/>